<dbReference type="EMBL" id="JACGCM010002205">
    <property type="protein sequence ID" value="KAF6143477.1"/>
    <property type="molecule type" value="Genomic_DNA"/>
</dbReference>
<dbReference type="PANTHER" id="PTHR36768">
    <property type="entry name" value="ATP-DEPENDENT HELICASE/DEOXYRIBONUCLEASE SUBUNIT B"/>
    <property type="match status" value="1"/>
</dbReference>
<reference evidence="1 2" key="1">
    <citation type="journal article" date="2020" name="IScience">
        <title>Genome Sequencing of the Endangered Kingdonia uniflora (Circaeasteraceae, Ranunculales) Reveals Potential Mechanisms of Evolutionary Specialization.</title>
        <authorList>
            <person name="Sun Y."/>
            <person name="Deng T."/>
            <person name="Zhang A."/>
            <person name="Moore M.J."/>
            <person name="Landis J.B."/>
            <person name="Lin N."/>
            <person name="Zhang H."/>
            <person name="Zhang X."/>
            <person name="Huang J."/>
            <person name="Zhang X."/>
            <person name="Sun H."/>
            <person name="Wang H."/>
        </authorList>
    </citation>
    <scope>NUCLEOTIDE SEQUENCE [LARGE SCALE GENOMIC DNA]</scope>
    <source>
        <strain evidence="1">TB1705</strain>
        <tissue evidence="1">Leaf</tissue>
    </source>
</reference>
<dbReference type="OrthoDB" id="19329at2759"/>
<proteinExistence type="predicted"/>
<evidence type="ECO:0000313" key="2">
    <source>
        <dbReference type="Proteomes" id="UP000541444"/>
    </source>
</evidence>
<dbReference type="AlphaFoldDB" id="A0A7J7LLF5"/>
<evidence type="ECO:0000313" key="1">
    <source>
        <dbReference type="EMBL" id="KAF6143477.1"/>
    </source>
</evidence>
<comment type="caution">
    <text evidence="1">The sequence shown here is derived from an EMBL/GenBank/DDBJ whole genome shotgun (WGS) entry which is preliminary data.</text>
</comment>
<organism evidence="1 2">
    <name type="scientific">Kingdonia uniflora</name>
    <dbReference type="NCBI Taxonomy" id="39325"/>
    <lineage>
        <taxon>Eukaryota</taxon>
        <taxon>Viridiplantae</taxon>
        <taxon>Streptophyta</taxon>
        <taxon>Embryophyta</taxon>
        <taxon>Tracheophyta</taxon>
        <taxon>Spermatophyta</taxon>
        <taxon>Magnoliopsida</taxon>
        <taxon>Ranunculales</taxon>
        <taxon>Circaeasteraceae</taxon>
        <taxon>Kingdonia</taxon>
    </lineage>
</organism>
<accession>A0A7J7LLF5</accession>
<sequence length="167" mass="19585">MIGRHCGLFAVKREVLNPIAKPTGYTGADSYKMLEFILLSFQVGREKFLIPWFLVINRKGSEVLLIDVHLRYSGSDLHGVMAKVINMPHSYVETHPNIRKQFWDPEQWLKHVLVRYTWRITVKFGINGNLIDLMGSESVWKPISLPQFLYDFGWFKDFMVWTNTMYA</sequence>
<dbReference type="PANTHER" id="PTHR36768:SF1">
    <property type="entry name" value="ATP-DEPENDENT HELICASE_DEOXYRIBONUCLEASE SUBUNIT B"/>
    <property type="match status" value="1"/>
</dbReference>
<name>A0A7J7LLF5_9MAGN</name>
<keyword evidence="2" id="KW-1185">Reference proteome</keyword>
<protein>
    <submittedName>
        <fullName evidence="1">Uncharacterized protein</fullName>
    </submittedName>
</protein>
<dbReference type="Proteomes" id="UP000541444">
    <property type="component" value="Unassembled WGS sequence"/>
</dbReference>
<gene>
    <name evidence="1" type="ORF">GIB67_029646</name>
</gene>